<evidence type="ECO:0000313" key="3">
    <source>
        <dbReference type="Proteomes" id="UP000002307"/>
    </source>
</evidence>
<feature type="transmembrane region" description="Helical" evidence="1">
    <location>
        <begin position="398"/>
        <end position="425"/>
    </location>
</feature>
<reference evidence="2 3" key="1">
    <citation type="journal article" date="2009" name="Proc. Natl. Acad. Sci. U.S.A.">
        <title>Biogeography of the Sulfolobus islandicus pan-genome.</title>
        <authorList>
            <person name="Reno M.L."/>
            <person name="Held N.L."/>
            <person name="Fields C.J."/>
            <person name="Burke P.V."/>
            <person name="Whitaker R.J."/>
        </authorList>
    </citation>
    <scope>NUCLEOTIDE SEQUENCE [LARGE SCALE GENOMIC DNA]</scope>
    <source>
        <strain evidence="2 3">M.16.27</strain>
    </source>
</reference>
<dbReference type="Proteomes" id="UP000002307">
    <property type="component" value="Chromosome"/>
</dbReference>
<name>C3N4P3_SACI3</name>
<dbReference type="PANTHER" id="PTHR43424:SF1">
    <property type="entry name" value="LOCUS PUTATIVE PROTEIN 1-RELATED"/>
    <property type="match status" value="1"/>
</dbReference>
<feature type="transmembrane region" description="Helical" evidence="1">
    <location>
        <begin position="339"/>
        <end position="358"/>
    </location>
</feature>
<feature type="transmembrane region" description="Helical" evidence="1">
    <location>
        <begin position="79"/>
        <end position="97"/>
    </location>
</feature>
<dbReference type="AlphaFoldDB" id="C3N4P3"/>
<dbReference type="InterPro" id="IPR052556">
    <property type="entry name" value="PolySynth_Transporter"/>
</dbReference>
<dbReference type="GeneID" id="7812432"/>
<feature type="transmembrane region" description="Helical" evidence="1">
    <location>
        <begin position="229"/>
        <end position="252"/>
    </location>
</feature>
<evidence type="ECO:0000313" key="2">
    <source>
        <dbReference type="EMBL" id="ACP54968.1"/>
    </source>
</evidence>
<feature type="transmembrane region" description="Helical" evidence="1">
    <location>
        <begin position="273"/>
        <end position="291"/>
    </location>
</feature>
<feature type="transmembrane region" description="Helical" evidence="1">
    <location>
        <begin position="311"/>
        <end position="332"/>
    </location>
</feature>
<gene>
    <name evidence="2" type="ordered locus">M1627_1066</name>
</gene>
<feature type="transmembrane region" description="Helical" evidence="1">
    <location>
        <begin position="193"/>
        <end position="209"/>
    </location>
</feature>
<dbReference type="HOGENOM" id="CLU_046380_0_0_2"/>
<protein>
    <submittedName>
        <fullName evidence="2">Polysaccharide biosynthesis protein</fullName>
    </submittedName>
</protein>
<feature type="transmembrane region" description="Helical" evidence="1">
    <location>
        <begin position="40"/>
        <end position="59"/>
    </location>
</feature>
<organism evidence="2 3">
    <name type="scientific">Saccharolobus islandicus (strain M.16.27)</name>
    <name type="common">Sulfolobus islandicus</name>
    <dbReference type="NCBI Taxonomy" id="427318"/>
    <lineage>
        <taxon>Archaea</taxon>
        <taxon>Thermoproteota</taxon>
        <taxon>Thermoprotei</taxon>
        <taxon>Sulfolobales</taxon>
        <taxon>Sulfolobaceae</taxon>
        <taxon>Saccharolobus</taxon>
    </lineage>
</organism>
<keyword evidence="1" id="KW-0812">Transmembrane</keyword>
<accession>C3N4P3</accession>
<evidence type="ECO:0000256" key="1">
    <source>
        <dbReference type="SAM" id="Phobius"/>
    </source>
</evidence>
<proteinExistence type="predicted"/>
<dbReference type="PANTHER" id="PTHR43424">
    <property type="entry name" value="LOCUS PUTATIVE PROTEIN 1-RELATED"/>
    <property type="match status" value="1"/>
</dbReference>
<keyword evidence="1" id="KW-1133">Transmembrane helix</keyword>
<feature type="transmembrane region" description="Helical" evidence="1">
    <location>
        <begin position="364"/>
        <end position="386"/>
    </location>
</feature>
<dbReference type="RefSeq" id="WP_012718733.1">
    <property type="nucleotide sequence ID" value="NC_012632.1"/>
</dbReference>
<dbReference type="Pfam" id="PF13440">
    <property type="entry name" value="Polysacc_synt_3"/>
    <property type="match status" value="1"/>
</dbReference>
<feature type="transmembrane region" description="Helical" evidence="1">
    <location>
        <begin position="7"/>
        <end position="28"/>
    </location>
</feature>
<keyword evidence="1" id="KW-0472">Membrane</keyword>
<sequence>MNPLSGALKFLSTTIFNSVLGLVFFLIAGHFTTPSFVGEVAIIQLMETITGSFFSILPYQLITREVSHHYASSQGYNKIIYTSLSYSLLISPLLLFLLFFPSYLWMSIPYFILYLFTNYQGQLLTGLGKFTEVNVGNALFTISRWGLSIVAIFYHSVELLILVWTLGALIKAIYYQLYLPFKFFIDKSIFKEIVKVGFPIYLTGVVYFISGQGDRVVTAFLLGSYYLGIYQLVALAAVVPSMLISSFSSSLLPSSTYYYVKGKDIKEMSSISFRIVTLISLPMAILGYAISPLFISKLFPQYVLGIPSMQLLILSLTSTMPLQLLSTFMISAKKNYRPFIIVGVISALGVVGLSYYLIPRIGIFGAAIAQALNAIITSLLYLYFSYLQGIFKLERREIASLALIGLSFLTLINWEVILIVVLLGFKLFGIIGSDEVKIIEGFIPSSLKRIAKILYLIAK</sequence>
<dbReference type="KEGG" id="sim:M1627_1066"/>
<dbReference type="EMBL" id="CP001401">
    <property type="protein sequence ID" value="ACP54968.1"/>
    <property type="molecule type" value="Genomic_DNA"/>
</dbReference>